<sequence>MIKAASWNVRGINGVAHQRSVVQLVREFQLQFLGLVETRVRVQNAVTVQHSILQNWSWFTDYNGPGGRIWLAWLPSEVEVDILQVDNQYIHCKVTNKKEHTKCLITVIYGEYDLIPRRSLWRCIEQLASDICDDPWLITGDFNAVIDDSEVSGNAADTSQSMTEFRECVTKSELLHLPFTGAPFTWHNSSEGGRSLWKRLDRMLVNETWLAVWPLSKYLCSTLRTSDHAPLIIQGEQGHMATSMFRFENIILISGFLNSVQDTWKHHIVGTAMYTLTRKLKALKPVL</sequence>
<gene>
    <name evidence="2" type="ORF">Sango_3049100</name>
</gene>
<comment type="caution">
    <text evidence="2">The sequence shown here is derived from an EMBL/GenBank/DDBJ whole genome shotgun (WGS) entry which is preliminary data.</text>
</comment>
<dbReference type="Proteomes" id="UP001289374">
    <property type="component" value="Unassembled WGS sequence"/>
</dbReference>
<evidence type="ECO:0000313" key="3">
    <source>
        <dbReference type="Proteomes" id="UP001289374"/>
    </source>
</evidence>
<dbReference type="EMBL" id="JACGWL010000084">
    <property type="protein sequence ID" value="KAK4384548.1"/>
    <property type="molecule type" value="Genomic_DNA"/>
</dbReference>
<dbReference type="InterPro" id="IPR036691">
    <property type="entry name" value="Endo/exonu/phosph_ase_sf"/>
</dbReference>
<evidence type="ECO:0000259" key="1">
    <source>
        <dbReference type="Pfam" id="PF03372"/>
    </source>
</evidence>
<dbReference type="SUPFAM" id="SSF56219">
    <property type="entry name" value="DNase I-like"/>
    <property type="match status" value="1"/>
</dbReference>
<dbReference type="Pfam" id="PF03372">
    <property type="entry name" value="Exo_endo_phos"/>
    <property type="match status" value="1"/>
</dbReference>
<dbReference type="AlphaFoldDB" id="A0AAE1VZ59"/>
<dbReference type="PANTHER" id="PTHR33710:SF13">
    <property type="entry name" value="ENDONUCLEASE_EXONUCLEASE_PHOSPHATASE FAMILY PROTEIN"/>
    <property type="match status" value="1"/>
</dbReference>
<name>A0AAE1VZ59_9LAMI</name>
<evidence type="ECO:0000313" key="2">
    <source>
        <dbReference type="EMBL" id="KAK4384548.1"/>
    </source>
</evidence>
<accession>A0AAE1VZ59</accession>
<dbReference type="GO" id="GO:0003824">
    <property type="term" value="F:catalytic activity"/>
    <property type="evidence" value="ECO:0007669"/>
    <property type="project" value="InterPro"/>
</dbReference>
<dbReference type="Gene3D" id="3.60.10.10">
    <property type="entry name" value="Endonuclease/exonuclease/phosphatase"/>
    <property type="match status" value="1"/>
</dbReference>
<protein>
    <recommendedName>
        <fullName evidence="1">Endonuclease/exonuclease/phosphatase domain-containing protein</fullName>
    </recommendedName>
</protein>
<feature type="domain" description="Endonuclease/exonuclease/phosphatase" evidence="1">
    <location>
        <begin position="5"/>
        <end position="228"/>
    </location>
</feature>
<keyword evidence="3" id="KW-1185">Reference proteome</keyword>
<reference evidence="2" key="1">
    <citation type="submission" date="2020-06" db="EMBL/GenBank/DDBJ databases">
        <authorList>
            <person name="Li T."/>
            <person name="Hu X."/>
            <person name="Zhang T."/>
            <person name="Song X."/>
            <person name="Zhang H."/>
            <person name="Dai N."/>
            <person name="Sheng W."/>
            <person name="Hou X."/>
            <person name="Wei L."/>
        </authorList>
    </citation>
    <scope>NUCLEOTIDE SEQUENCE</scope>
    <source>
        <strain evidence="2">K16</strain>
        <tissue evidence="2">Leaf</tissue>
    </source>
</reference>
<organism evidence="2 3">
    <name type="scientific">Sesamum angolense</name>
    <dbReference type="NCBI Taxonomy" id="2727404"/>
    <lineage>
        <taxon>Eukaryota</taxon>
        <taxon>Viridiplantae</taxon>
        <taxon>Streptophyta</taxon>
        <taxon>Embryophyta</taxon>
        <taxon>Tracheophyta</taxon>
        <taxon>Spermatophyta</taxon>
        <taxon>Magnoliopsida</taxon>
        <taxon>eudicotyledons</taxon>
        <taxon>Gunneridae</taxon>
        <taxon>Pentapetalae</taxon>
        <taxon>asterids</taxon>
        <taxon>lamiids</taxon>
        <taxon>Lamiales</taxon>
        <taxon>Pedaliaceae</taxon>
        <taxon>Sesamum</taxon>
    </lineage>
</organism>
<proteinExistence type="predicted"/>
<dbReference type="InterPro" id="IPR005135">
    <property type="entry name" value="Endo/exonuclease/phosphatase"/>
</dbReference>
<reference evidence="2" key="2">
    <citation type="journal article" date="2024" name="Plant">
        <title>Genomic evolution and insights into agronomic trait innovations of Sesamum species.</title>
        <authorList>
            <person name="Miao H."/>
            <person name="Wang L."/>
            <person name="Qu L."/>
            <person name="Liu H."/>
            <person name="Sun Y."/>
            <person name="Le M."/>
            <person name="Wang Q."/>
            <person name="Wei S."/>
            <person name="Zheng Y."/>
            <person name="Lin W."/>
            <person name="Duan Y."/>
            <person name="Cao H."/>
            <person name="Xiong S."/>
            <person name="Wang X."/>
            <person name="Wei L."/>
            <person name="Li C."/>
            <person name="Ma Q."/>
            <person name="Ju M."/>
            <person name="Zhao R."/>
            <person name="Li G."/>
            <person name="Mu C."/>
            <person name="Tian Q."/>
            <person name="Mei H."/>
            <person name="Zhang T."/>
            <person name="Gao T."/>
            <person name="Zhang H."/>
        </authorList>
    </citation>
    <scope>NUCLEOTIDE SEQUENCE</scope>
    <source>
        <strain evidence="2">K16</strain>
    </source>
</reference>
<dbReference type="PANTHER" id="PTHR33710">
    <property type="entry name" value="BNAC02G09200D PROTEIN"/>
    <property type="match status" value="1"/>
</dbReference>